<sequence>MKTSTNGIASKDRDYECESDEKFLEEELQNQAIIKPPDGGFGWAVVAAAFVANAVVDGIGFTCGDLLLPLWMEQFGTNKAETALGPALLSGFYLLSGPIASALANKFGCNNLIVIGSLVSTVGFILAGLAPNLPLLCLTFGVIVGIGFGFIFLSSIVIVSQYFDNNRALATGIAVCGSGIGTMAFAYVNPIILDTFGGNWRHYCFFAAGVAFCVSFCRFLYKPLRPTESQVRKITKITTEFMESHKDISPEFIKADEDDEHILAGVNYERFNNRSQTLGSGMFSNRPCLSSIELHAKERHTKDLWSHQDLATAISREAIDDLNRPLSKVDLFYPGSLSNLAKRTSLAHSKNKLSASVANLEAKSHLMLSSAALNNEVEGVDNKNWRSGVKNALKGIIDVTLFKSVTFVIFAISGFLTFSCFFVPYIFLGQQAMSKGVSESQKGTIIMYLGLVNTIARVACGYLADLPSVDALQVSNIAITMGGLATMCIPFLTEYYMFALYTIPFALGAACFSALRSVICVDLFGIERLTSAFGVLLLFMGFAALCGPPFAGFLGDVTNNMDVSFYVMGALMAVSGIIGFPLKKIARWESSKNEKVHVDEETTLASELKPLKA</sequence>
<accession>A0AC35TKQ9</accession>
<proteinExistence type="predicted"/>
<name>A0AC35TKQ9_9BILA</name>
<evidence type="ECO:0000313" key="1">
    <source>
        <dbReference type="Proteomes" id="UP000095286"/>
    </source>
</evidence>
<protein>
    <submittedName>
        <fullName evidence="2">MFS domain-containing protein</fullName>
    </submittedName>
</protein>
<dbReference type="Proteomes" id="UP000095286">
    <property type="component" value="Unplaced"/>
</dbReference>
<organism evidence="1 2">
    <name type="scientific">Rhabditophanes sp. KR3021</name>
    <dbReference type="NCBI Taxonomy" id="114890"/>
    <lineage>
        <taxon>Eukaryota</taxon>
        <taxon>Metazoa</taxon>
        <taxon>Ecdysozoa</taxon>
        <taxon>Nematoda</taxon>
        <taxon>Chromadorea</taxon>
        <taxon>Rhabditida</taxon>
        <taxon>Tylenchina</taxon>
        <taxon>Panagrolaimomorpha</taxon>
        <taxon>Strongyloidoidea</taxon>
        <taxon>Alloionematidae</taxon>
        <taxon>Rhabditophanes</taxon>
    </lineage>
</organism>
<reference evidence="2" key="1">
    <citation type="submission" date="2016-11" db="UniProtKB">
        <authorList>
            <consortium name="WormBaseParasite"/>
        </authorList>
    </citation>
    <scope>IDENTIFICATION</scope>
    <source>
        <strain evidence="2">KR3021</strain>
    </source>
</reference>
<evidence type="ECO:0000313" key="2">
    <source>
        <dbReference type="WBParaSite" id="RSKR_0000181600.1"/>
    </source>
</evidence>
<dbReference type="WBParaSite" id="RSKR_0000181600.1">
    <property type="protein sequence ID" value="RSKR_0000181600.1"/>
    <property type="gene ID" value="RSKR_0000181600"/>
</dbReference>